<accession>A0A7W9STA3</accession>
<gene>
    <name evidence="1" type="ORF">HNQ39_004102</name>
</gene>
<name>A0A7W9STA3_ARMRO</name>
<proteinExistence type="predicted"/>
<keyword evidence="2" id="KW-1185">Reference proteome</keyword>
<dbReference type="AlphaFoldDB" id="A0A7W9STA3"/>
<evidence type="ECO:0000313" key="1">
    <source>
        <dbReference type="EMBL" id="MBB6052281.1"/>
    </source>
</evidence>
<evidence type="ECO:0000313" key="2">
    <source>
        <dbReference type="Proteomes" id="UP000520814"/>
    </source>
</evidence>
<sequence length="186" mass="20382">MRLDRVTNPETVLTSFDAVSKKLTESGTPRTITIGYTAGSETVTAYWNKEHNFWSRLEPENSTAPETIVCTCGAGEPTEGKEQAITVEINIDKKGTSWNLGGVFVTDQKTKTILLSHTGKISGQRGANRESFLDSIPAYMRPTVKGKGAPREIIVIGDINSPDFIENLGSFVNRVAKFKTDLKNSK</sequence>
<comment type="caution">
    <text evidence="1">The sequence shown here is derived from an EMBL/GenBank/DDBJ whole genome shotgun (WGS) entry which is preliminary data.</text>
</comment>
<protein>
    <submittedName>
        <fullName evidence="1">Uncharacterized protein</fullName>
    </submittedName>
</protein>
<dbReference type="Proteomes" id="UP000520814">
    <property type="component" value="Unassembled WGS sequence"/>
</dbReference>
<dbReference type="EMBL" id="JACHGW010000004">
    <property type="protein sequence ID" value="MBB6052281.1"/>
    <property type="molecule type" value="Genomic_DNA"/>
</dbReference>
<organism evidence="1 2">
    <name type="scientific">Armatimonas rosea</name>
    <dbReference type="NCBI Taxonomy" id="685828"/>
    <lineage>
        <taxon>Bacteria</taxon>
        <taxon>Bacillati</taxon>
        <taxon>Armatimonadota</taxon>
        <taxon>Armatimonadia</taxon>
        <taxon>Armatimonadales</taxon>
        <taxon>Armatimonadaceae</taxon>
        <taxon>Armatimonas</taxon>
    </lineage>
</organism>
<dbReference type="RefSeq" id="WP_184201036.1">
    <property type="nucleotide sequence ID" value="NZ_JACHGW010000004.1"/>
</dbReference>
<reference evidence="1 2" key="1">
    <citation type="submission" date="2020-08" db="EMBL/GenBank/DDBJ databases">
        <title>Genomic Encyclopedia of Type Strains, Phase IV (KMG-IV): sequencing the most valuable type-strain genomes for metagenomic binning, comparative biology and taxonomic classification.</title>
        <authorList>
            <person name="Goeker M."/>
        </authorList>
    </citation>
    <scope>NUCLEOTIDE SEQUENCE [LARGE SCALE GENOMIC DNA]</scope>
    <source>
        <strain evidence="1 2">DSM 23562</strain>
    </source>
</reference>